<protein>
    <submittedName>
        <fullName evidence="2">Uncharacterized protein</fullName>
    </submittedName>
</protein>
<sequence>MENNLGNDTGRSNTSTDQFNGVNTVVGADSQFNKAGNCYDNNTAKVCLTIGSIYQLVVGVLGVVVVLIGSLGAIYLRSISEFDEIEKYLPGDVIGRVFQSEKFQPSAGAAFTNIISWIIFCFVGLLFVLTIFRLWFGIQGLRRRVGNKGRTMVMVFGIILCVFSVINLLRISFGAGFVIVDLAFNVVYLIGAVIQYNAYKNKRRNITITVE</sequence>
<dbReference type="RefSeq" id="WP_012992999.1">
    <property type="nucleotide sequence ID" value="NZ_NBZD01000004.1"/>
</dbReference>
<keyword evidence="1" id="KW-0472">Membrane</keyword>
<proteinExistence type="predicted"/>
<feature type="transmembrane region" description="Helical" evidence="1">
    <location>
        <begin position="53"/>
        <end position="76"/>
    </location>
</feature>
<evidence type="ECO:0000313" key="3">
    <source>
        <dbReference type="Proteomes" id="UP000236394"/>
    </source>
</evidence>
<dbReference type="EMBL" id="NBZD01000004">
    <property type="protein sequence ID" value="PNH18083.1"/>
    <property type="molecule type" value="Genomic_DNA"/>
</dbReference>
<feature type="transmembrane region" description="Helical" evidence="1">
    <location>
        <begin position="175"/>
        <end position="194"/>
    </location>
</feature>
<dbReference type="Proteomes" id="UP000236394">
    <property type="component" value="Unassembled WGS sequence"/>
</dbReference>
<organism evidence="2 3">
    <name type="scientific">Mageeibacillus indolicus</name>
    <dbReference type="NCBI Taxonomy" id="884684"/>
    <lineage>
        <taxon>Bacteria</taxon>
        <taxon>Bacillati</taxon>
        <taxon>Bacillota</taxon>
        <taxon>Clostridia</taxon>
        <taxon>Eubacteriales</taxon>
        <taxon>Oscillospiraceae</taxon>
        <taxon>Mageeibacillus</taxon>
    </lineage>
</organism>
<evidence type="ECO:0000313" key="2">
    <source>
        <dbReference type="EMBL" id="PNH18083.1"/>
    </source>
</evidence>
<feature type="transmembrane region" description="Helical" evidence="1">
    <location>
        <begin position="150"/>
        <end position="169"/>
    </location>
</feature>
<name>A0A2J8AZY0_9FIRM</name>
<reference evidence="3" key="1">
    <citation type="submission" date="2017-04" db="EMBL/GenBank/DDBJ databases">
        <authorList>
            <person name="Bumgarner R.E."/>
            <person name="Fredricks D.N."/>
            <person name="Srinivasan S."/>
        </authorList>
    </citation>
    <scope>NUCLEOTIDE SEQUENCE [LARGE SCALE GENOMIC DNA]</scope>
    <source>
        <strain evidence="3">KA00405</strain>
    </source>
</reference>
<accession>A0A2J8AZY0</accession>
<keyword evidence="1" id="KW-0812">Transmembrane</keyword>
<keyword evidence="1" id="KW-1133">Transmembrane helix</keyword>
<gene>
    <name evidence="2" type="ORF">B7R76_07055</name>
</gene>
<evidence type="ECO:0000256" key="1">
    <source>
        <dbReference type="SAM" id="Phobius"/>
    </source>
</evidence>
<feature type="transmembrane region" description="Helical" evidence="1">
    <location>
        <begin position="114"/>
        <end position="138"/>
    </location>
</feature>
<dbReference type="AlphaFoldDB" id="A0A2J8AZY0"/>
<comment type="caution">
    <text evidence="2">The sequence shown here is derived from an EMBL/GenBank/DDBJ whole genome shotgun (WGS) entry which is preliminary data.</text>
</comment>